<dbReference type="GO" id="GO:0017056">
    <property type="term" value="F:structural constituent of nuclear pore"/>
    <property type="evidence" value="ECO:0007669"/>
    <property type="project" value="InterPro"/>
</dbReference>
<keyword evidence="6" id="KW-1185">Reference proteome</keyword>
<reference evidence="5" key="1">
    <citation type="submission" date="2019-07" db="EMBL/GenBank/DDBJ databases">
        <title>Hyphodiscus hymeniophilus genome sequencing and assembly.</title>
        <authorList>
            <person name="Kramer G."/>
            <person name="Nodwell J."/>
        </authorList>
    </citation>
    <scope>NUCLEOTIDE SEQUENCE</scope>
    <source>
        <strain evidence="5">ATCC 34498</strain>
    </source>
</reference>
<feature type="compositionally biased region" description="Low complexity" evidence="4">
    <location>
        <begin position="108"/>
        <end position="121"/>
    </location>
</feature>
<organism evidence="5 6">
    <name type="scientific">Hyphodiscus hymeniophilus</name>
    <dbReference type="NCBI Taxonomy" id="353542"/>
    <lineage>
        <taxon>Eukaryota</taxon>
        <taxon>Fungi</taxon>
        <taxon>Dikarya</taxon>
        <taxon>Ascomycota</taxon>
        <taxon>Pezizomycotina</taxon>
        <taxon>Leotiomycetes</taxon>
        <taxon>Helotiales</taxon>
        <taxon>Hyphodiscaceae</taxon>
        <taxon>Hyphodiscus</taxon>
    </lineage>
</organism>
<protein>
    <submittedName>
        <fullName evidence="5">Nuclear pore NIC96</fullName>
    </submittedName>
</protein>
<dbReference type="Pfam" id="PF04097">
    <property type="entry name" value="Nic96"/>
    <property type="match status" value="1"/>
</dbReference>
<keyword evidence="3" id="KW-0539">Nucleus</keyword>
<accession>A0A9P7AW73</accession>
<comment type="similarity">
    <text evidence="2">Belongs to the nucleoporin interacting component (NIC) family.</text>
</comment>
<comment type="subcellular location">
    <subcellularLocation>
        <location evidence="1">Nucleus envelope</location>
    </subcellularLocation>
</comment>
<gene>
    <name evidence="5" type="ORF">D0Z07_5844</name>
</gene>
<dbReference type="PANTHER" id="PTHR11225:SF4">
    <property type="entry name" value="NUCLEAR PORE COMPLEX PROTEIN NUP93"/>
    <property type="match status" value="1"/>
</dbReference>
<feature type="region of interest" description="Disordered" evidence="4">
    <location>
        <begin position="932"/>
        <end position="965"/>
    </location>
</feature>
<evidence type="ECO:0000256" key="2">
    <source>
        <dbReference type="ARBA" id="ARBA00010186"/>
    </source>
</evidence>
<comment type="caution">
    <text evidence="5">The sequence shown here is derived from an EMBL/GenBank/DDBJ whole genome shotgun (WGS) entry which is preliminary data.</text>
</comment>
<dbReference type="GO" id="GO:0016973">
    <property type="term" value="P:poly(A)+ mRNA export from nucleus"/>
    <property type="evidence" value="ECO:0007669"/>
    <property type="project" value="TreeGrafter"/>
</dbReference>
<proteinExistence type="inferred from homology"/>
<feature type="compositionally biased region" description="Polar residues" evidence="4">
    <location>
        <begin position="31"/>
        <end position="44"/>
    </location>
</feature>
<dbReference type="EMBL" id="VNKQ01000011">
    <property type="protein sequence ID" value="KAG0648177.1"/>
    <property type="molecule type" value="Genomic_DNA"/>
</dbReference>
<feature type="compositionally biased region" description="Low complexity" evidence="4">
    <location>
        <begin position="87"/>
        <end position="98"/>
    </location>
</feature>
<evidence type="ECO:0000256" key="3">
    <source>
        <dbReference type="ARBA" id="ARBA00023242"/>
    </source>
</evidence>
<evidence type="ECO:0000313" key="6">
    <source>
        <dbReference type="Proteomes" id="UP000785200"/>
    </source>
</evidence>
<evidence type="ECO:0000256" key="4">
    <source>
        <dbReference type="SAM" id="MobiDB-lite"/>
    </source>
</evidence>
<evidence type="ECO:0000256" key="1">
    <source>
        <dbReference type="ARBA" id="ARBA00004259"/>
    </source>
</evidence>
<sequence length="1132" mass="124893">MSSVFGNLGANQQNSSLFGMPNAAQPAPASNLFSGLNKPTTTSGAGLFGNTGSSAQQQQQTGGGGLFGSSSTTQPQTTQGGGGLFSGLGAQTQPQQQQNTSNLFGGLSSAQAQPQQTQSTSNIFGGIGGAQSQPQQQQRNGSVLGGQQQQQNGSSSLDGGGFDSRPPQQNAYFDTILERSRKRALGDTVDDDFPQLQLGLGDLRERIKRLASSRPDQSVDGKAHYLLAASGVDPGAAVRDLNQFTSTSGRVDKTQSQEIFDTDIEGYLSNIQTQTTLSMISDSLAQSVRDFDSFLEDNVTMEWDAQRSRVYQHFGITPRENAVGGGASFAESASGSQGAFGRSRRSKAASLAGSRAPSKTLRESTFGKFNGQKSVIGAAGPLADGNQPLFADVEKSMDANGIMAPGPSDRFRREKQSRLAEKVQSLNEARLQKRCYPILHEFAAAARLSPESHTEKMLCAYGSLIEITREKPEVYLQSDPDAVKERHFASGYLDEAPNAIKRRNVRKRILRGSTRYLEKQFYEKLEANVAKAPREANLGGIPTALSKIKAYVRLKAARKDLGPDNSDLVMLNDDYVWPLVFFLLRSGHVKEAAEYVSDNNFAFRNIDRNFTSYITSYAASDDRTLNRDMQNRINNEYNQRSRVAPENSVDPYKMACYKVIGRCDIQNRNLDGMNIDMEDFMWLQFILARETQSSQALASEAFTLTSVQTTIKELGSRFFAKNQDTDFATYFWLLIMGGLFEEAIAYLLHFSHTDAVHVAIALDFYGLLRVSDPNAAEDDFLSHTTTELPKLDFGRMVGYYTRDFRAANVIVAVDYLSLICLNQDLPGDASRRQVALCHEALRELVLESREFALLLGDLTQDGQRINGAIEERKNIIALNGKDDFMRIITLQAASVADDNGRTTDAVLLYHLAEEYDNVLVIMTRALSEAVNTPLGQEQSRLQPLKPRPSTEADAPSQHPRGSSLSLMSIDDSYSLAKTVTMIYEHSNMYRMKIKAETWADCESLMKLYEAKSLVEQGNWMAALDLQIIQACDVFPLQAAGNANEIRSYATKFSSFSQPIANAIPNVLLWTIVCGDRERNNLMNSEFGGNEGIKRLQIDRFRQQNMDLTTYTSLLRYRLPAHLHEALARAQSE</sequence>
<evidence type="ECO:0000313" key="5">
    <source>
        <dbReference type="EMBL" id="KAG0648177.1"/>
    </source>
</evidence>
<feature type="compositionally biased region" description="Low complexity" evidence="4">
    <location>
        <begin position="51"/>
        <end position="60"/>
    </location>
</feature>
<feature type="compositionally biased region" description="Low complexity" evidence="4">
    <location>
        <begin position="328"/>
        <end position="341"/>
    </location>
</feature>
<dbReference type="GO" id="GO:0006606">
    <property type="term" value="P:protein import into nucleus"/>
    <property type="evidence" value="ECO:0007669"/>
    <property type="project" value="TreeGrafter"/>
</dbReference>
<feature type="compositionally biased region" description="Low complexity" evidence="4">
    <location>
        <begin position="68"/>
        <end position="78"/>
    </location>
</feature>
<dbReference type="PANTHER" id="PTHR11225">
    <property type="entry name" value="NUCLEAR PORE COMPLEX PROTEIN NUP93 NUCLEOPORIN NUP93 DEAD EYE PROTEIN"/>
    <property type="match status" value="1"/>
</dbReference>
<feature type="region of interest" description="Disordered" evidence="4">
    <location>
        <begin position="327"/>
        <end position="357"/>
    </location>
</feature>
<name>A0A9P7AW73_9HELO</name>
<dbReference type="Proteomes" id="UP000785200">
    <property type="component" value="Unassembled WGS sequence"/>
</dbReference>
<dbReference type="OrthoDB" id="203824at2759"/>
<dbReference type="AlphaFoldDB" id="A0A9P7AW73"/>
<dbReference type="GO" id="GO:0005643">
    <property type="term" value="C:nuclear pore"/>
    <property type="evidence" value="ECO:0007669"/>
    <property type="project" value="InterPro"/>
</dbReference>
<feature type="region of interest" description="Disordered" evidence="4">
    <location>
        <begin position="29"/>
        <end position="169"/>
    </location>
</feature>
<dbReference type="InterPro" id="IPR007231">
    <property type="entry name" value="Nucleoporin_int_Nup93/Nic96"/>
</dbReference>
<feature type="compositionally biased region" description="Polar residues" evidence="4">
    <location>
        <begin position="932"/>
        <end position="941"/>
    </location>
</feature>
<feature type="compositionally biased region" description="Low complexity" evidence="4">
    <location>
        <begin position="130"/>
        <end position="157"/>
    </location>
</feature>